<feature type="region of interest" description="Disordered" evidence="5">
    <location>
        <begin position="1"/>
        <end position="30"/>
    </location>
</feature>
<feature type="transmembrane region" description="Helical" evidence="6">
    <location>
        <begin position="33"/>
        <end position="54"/>
    </location>
</feature>
<feature type="transmembrane region" description="Helical" evidence="6">
    <location>
        <begin position="230"/>
        <end position="248"/>
    </location>
</feature>
<name>A0AAC9LCW7_9PSEU</name>
<feature type="transmembrane region" description="Helical" evidence="6">
    <location>
        <begin position="86"/>
        <end position="106"/>
    </location>
</feature>
<evidence type="ECO:0000259" key="7">
    <source>
        <dbReference type="Pfam" id="PF01794"/>
    </source>
</evidence>
<keyword evidence="3 6" id="KW-1133">Transmembrane helix</keyword>
<evidence type="ECO:0000256" key="1">
    <source>
        <dbReference type="ARBA" id="ARBA00004141"/>
    </source>
</evidence>
<feature type="transmembrane region" description="Helical" evidence="6">
    <location>
        <begin position="199"/>
        <end position="218"/>
    </location>
</feature>
<dbReference type="KEGG" id="acad:UA74_18100"/>
<evidence type="ECO:0000256" key="2">
    <source>
        <dbReference type="ARBA" id="ARBA00022692"/>
    </source>
</evidence>
<feature type="domain" description="Ferric oxidoreductase" evidence="7">
    <location>
        <begin position="94"/>
        <end position="212"/>
    </location>
</feature>
<organism evidence="8 9">
    <name type="scientific">Actinoalloteichus fjordicus</name>
    <dbReference type="NCBI Taxonomy" id="1612552"/>
    <lineage>
        <taxon>Bacteria</taxon>
        <taxon>Bacillati</taxon>
        <taxon>Actinomycetota</taxon>
        <taxon>Actinomycetes</taxon>
        <taxon>Pseudonocardiales</taxon>
        <taxon>Pseudonocardiaceae</taxon>
        <taxon>Actinoalloteichus</taxon>
    </lineage>
</organism>
<sequence length="321" mass="35520">MAAAQAAGYNKEMTVERTDDSPRSSRGDLRTDLGSTAVELVVAALLTAAVYALLYQRIEAETSDTTLVMPFMSDAATHWPYWLSQAFGWTALLWSWVTVLLGLAVSGRSPGWLPLSPARLERLHRSTSLTTIVLIFAHALVLAWDPADPNLAGSFIPWMYSHPPGRFGVALGVIAFWLAIPLGLSFYLRRRIGPRLWRITHRFVIVVYILGVWHTLLWGTNVWFDGTARLVLWALQIPVAVLLVLRLVEPARRRERLGLRPAELRGNLTAGTLARLGGRLIAALAAVALLVVVVTGSIGGRDRDDYERVPASEQQDHDHSH</sequence>
<dbReference type="GO" id="GO:0016020">
    <property type="term" value="C:membrane"/>
    <property type="evidence" value="ECO:0007669"/>
    <property type="project" value="UniProtKB-SubCell"/>
</dbReference>
<feature type="compositionally biased region" description="Basic and acidic residues" evidence="5">
    <location>
        <begin position="13"/>
        <end position="30"/>
    </location>
</feature>
<evidence type="ECO:0000256" key="5">
    <source>
        <dbReference type="SAM" id="MobiDB-lite"/>
    </source>
</evidence>
<feature type="transmembrane region" description="Helical" evidence="6">
    <location>
        <begin position="127"/>
        <end position="147"/>
    </location>
</feature>
<evidence type="ECO:0000313" key="9">
    <source>
        <dbReference type="Proteomes" id="UP000185511"/>
    </source>
</evidence>
<proteinExistence type="predicted"/>
<evidence type="ECO:0000256" key="3">
    <source>
        <dbReference type="ARBA" id="ARBA00022989"/>
    </source>
</evidence>
<dbReference type="InterPro" id="IPR013130">
    <property type="entry name" value="Fe3_Rdtase_TM_dom"/>
</dbReference>
<dbReference type="EMBL" id="CP016076">
    <property type="protein sequence ID" value="APU15648.1"/>
    <property type="molecule type" value="Genomic_DNA"/>
</dbReference>
<reference evidence="9" key="1">
    <citation type="submission" date="2016-06" db="EMBL/GenBank/DDBJ databases">
        <title>Complete genome sequence of Actinoalloteichus fjordicus DSM 46855 (=ADI127-17), type strain of the new species Actinoalloteichus fjordicus.</title>
        <authorList>
            <person name="Ruckert C."/>
            <person name="Nouioui I."/>
            <person name="Willmese J."/>
            <person name="van Wezel G."/>
            <person name="Klenk H.-P."/>
            <person name="Kalinowski J."/>
            <person name="Zotchev S.B."/>
        </authorList>
    </citation>
    <scope>NUCLEOTIDE SEQUENCE [LARGE SCALE GENOMIC DNA]</scope>
    <source>
        <strain evidence="9">ADI127-7</strain>
    </source>
</reference>
<gene>
    <name evidence="8" type="ORF">UA74_18100</name>
</gene>
<comment type="subcellular location">
    <subcellularLocation>
        <location evidence="1">Membrane</location>
        <topology evidence="1">Multi-pass membrane protein</topology>
    </subcellularLocation>
</comment>
<keyword evidence="4 6" id="KW-0472">Membrane</keyword>
<dbReference type="Pfam" id="PF01794">
    <property type="entry name" value="Ferric_reduct"/>
    <property type="match status" value="1"/>
</dbReference>
<feature type="transmembrane region" description="Helical" evidence="6">
    <location>
        <begin position="280"/>
        <end position="300"/>
    </location>
</feature>
<accession>A0AAC9LCW7</accession>
<keyword evidence="2 6" id="KW-0812">Transmembrane</keyword>
<feature type="transmembrane region" description="Helical" evidence="6">
    <location>
        <begin position="167"/>
        <end position="187"/>
    </location>
</feature>
<evidence type="ECO:0000313" key="8">
    <source>
        <dbReference type="EMBL" id="APU15648.1"/>
    </source>
</evidence>
<evidence type="ECO:0000256" key="6">
    <source>
        <dbReference type="SAM" id="Phobius"/>
    </source>
</evidence>
<keyword evidence="9" id="KW-1185">Reference proteome</keyword>
<evidence type="ECO:0000256" key="4">
    <source>
        <dbReference type="ARBA" id="ARBA00023136"/>
    </source>
</evidence>
<protein>
    <submittedName>
        <fullName evidence="8">Ferric reductase like transmembrane component</fullName>
    </submittedName>
</protein>
<dbReference type="AlphaFoldDB" id="A0AAC9LCW7"/>
<dbReference type="Proteomes" id="UP000185511">
    <property type="component" value="Chromosome"/>
</dbReference>